<proteinExistence type="predicted"/>
<feature type="domain" description="RXYLT1 C-terminal" evidence="1">
    <location>
        <begin position="257"/>
        <end position="353"/>
    </location>
</feature>
<accession>A0A2A2T9V4</accession>
<comment type="caution">
    <text evidence="2">The sequence shown here is derived from an EMBL/GenBank/DDBJ whole genome shotgun (WGS) entry which is preliminary data.</text>
</comment>
<dbReference type="InterPro" id="IPR057538">
    <property type="entry name" value="RXYLT1_C"/>
</dbReference>
<evidence type="ECO:0000313" key="2">
    <source>
        <dbReference type="EMBL" id="PAX45695.1"/>
    </source>
</evidence>
<organism evidence="2 3">
    <name type="scientific">Brunnivagina elsteri CCALA 953</name>
    <dbReference type="NCBI Taxonomy" id="987040"/>
    <lineage>
        <taxon>Bacteria</taxon>
        <taxon>Bacillati</taxon>
        <taxon>Cyanobacteriota</taxon>
        <taxon>Cyanophyceae</taxon>
        <taxon>Nostocales</taxon>
        <taxon>Calotrichaceae</taxon>
        <taxon>Brunnivagina</taxon>
    </lineage>
</organism>
<reference evidence="2 3" key="1">
    <citation type="submission" date="2017-08" db="EMBL/GenBank/DDBJ databases">
        <title>Draft genome sequence of filamentous cyanobacterium Calothrix elsteri CCALA 953.</title>
        <authorList>
            <person name="Gagunashvili A.N."/>
            <person name="Elster J."/>
            <person name="Andresson O.S."/>
        </authorList>
    </citation>
    <scope>NUCLEOTIDE SEQUENCE [LARGE SCALE GENOMIC DNA]</scope>
    <source>
        <strain evidence="2 3">CCALA 953</strain>
    </source>
</reference>
<gene>
    <name evidence="2" type="ORF">CK510_30435</name>
</gene>
<dbReference type="RefSeq" id="WP_095725127.1">
    <property type="nucleotide sequence ID" value="NZ_NTFS01000747.1"/>
</dbReference>
<dbReference type="EMBL" id="NTFS01000747">
    <property type="protein sequence ID" value="PAX45695.1"/>
    <property type="molecule type" value="Genomic_DNA"/>
</dbReference>
<evidence type="ECO:0000313" key="3">
    <source>
        <dbReference type="Proteomes" id="UP000218238"/>
    </source>
</evidence>
<protein>
    <submittedName>
        <fullName evidence="2">Exostosin family protein</fullName>
    </submittedName>
</protein>
<sequence>MWQRLDVKKNTDSNPLPRNRYYIYMRWHKSPLPWNIFEAPPCELGLAAYLSKVLQEMEKRLQLENLIFYITWDDVNELPTYGDNVVVIVLGDEWYRIPKYVNKVGAIFKCIGTGAILGCNPIYKPSHLNLLTLIQYLRILLVGIPGFLNYYLHQIKDIFTGQNSIAPIYDIPLGYANSQELSIKPIEKRTFDAYFSGSITHIDYPKWSIKRLISTPKMLARQTMVSKLSSIKINNPQLNIELAITGNFFSSFNAQAVSNQAEQPEIRSYSEAMMNTKICLVPRGSSFETTRLFEAMRYGCIVITEALPSRWYLDGAPIIQIRDWDELEKVIENLYAKPQLMQELHQESLKWWESKCCEAIVGGYFANNLNAKHRTSLLKFSPILSRQVSQA</sequence>
<keyword evidence="3" id="KW-1185">Reference proteome</keyword>
<dbReference type="Proteomes" id="UP000218238">
    <property type="component" value="Unassembled WGS sequence"/>
</dbReference>
<dbReference type="OrthoDB" id="508282at2"/>
<dbReference type="AlphaFoldDB" id="A0A2A2T9V4"/>
<dbReference type="Pfam" id="PF24785">
    <property type="entry name" value="RXYLT1_C"/>
    <property type="match status" value="1"/>
</dbReference>
<evidence type="ECO:0000259" key="1">
    <source>
        <dbReference type="Pfam" id="PF24785"/>
    </source>
</evidence>
<name>A0A2A2T9V4_9CYAN</name>